<feature type="compositionally biased region" description="Basic and acidic residues" evidence="1">
    <location>
        <begin position="41"/>
        <end position="50"/>
    </location>
</feature>
<feature type="compositionally biased region" description="Gly residues" evidence="1">
    <location>
        <begin position="145"/>
        <end position="158"/>
    </location>
</feature>
<feature type="compositionally biased region" description="Basic residues" evidence="1">
    <location>
        <begin position="72"/>
        <end position="90"/>
    </location>
</feature>
<proteinExistence type="predicted"/>
<sequence length="165" mass="18143">MLYCSRERKCLHKSNFKDKDGRINLKNCANCRAETRTAKIKDKGERETKRRQLASEFKAVPFKRGSGAGRNAKGKKRRLAKKNYSARKGKAAAGARGNMNGNETESGVETEEEPLDHVELPDERPGLRKRRREDESDDDDNYGANGKGGFSGLGGGNGAVPVAAF</sequence>
<organism evidence="2 3">
    <name type="scientific">Colletotrichum nymphaeae SA-01</name>
    <dbReference type="NCBI Taxonomy" id="1460502"/>
    <lineage>
        <taxon>Eukaryota</taxon>
        <taxon>Fungi</taxon>
        <taxon>Dikarya</taxon>
        <taxon>Ascomycota</taxon>
        <taxon>Pezizomycotina</taxon>
        <taxon>Sordariomycetes</taxon>
        <taxon>Hypocreomycetidae</taxon>
        <taxon>Glomerellales</taxon>
        <taxon>Glomerellaceae</taxon>
        <taxon>Colletotrichum</taxon>
        <taxon>Colletotrichum acutatum species complex</taxon>
    </lineage>
</organism>
<gene>
    <name evidence="2" type="ORF">CNYM01_08080</name>
</gene>
<name>A0A135T9S6_9PEZI</name>
<keyword evidence="3" id="KW-1185">Reference proteome</keyword>
<feature type="compositionally biased region" description="Basic and acidic residues" evidence="1">
    <location>
        <begin position="115"/>
        <end position="126"/>
    </location>
</feature>
<evidence type="ECO:0000313" key="3">
    <source>
        <dbReference type="Proteomes" id="UP000070054"/>
    </source>
</evidence>
<dbReference type="OrthoDB" id="4851230at2759"/>
<feature type="region of interest" description="Disordered" evidence="1">
    <location>
        <begin position="41"/>
        <end position="165"/>
    </location>
</feature>
<accession>A0A135T9S6</accession>
<reference evidence="2 3" key="1">
    <citation type="submission" date="2014-02" db="EMBL/GenBank/DDBJ databases">
        <title>The genome sequence of Colletotrichum nymphaeae SA-01.</title>
        <authorList>
            <person name="Baroncelli R."/>
            <person name="Thon M.R."/>
        </authorList>
    </citation>
    <scope>NUCLEOTIDE SEQUENCE [LARGE SCALE GENOMIC DNA]</scope>
    <source>
        <strain evidence="2 3">SA-01</strain>
    </source>
</reference>
<comment type="caution">
    <text evidence="2">The sequence shown here is derived from an EMBL/GenBank/DDBJ whole genome shotgun (WGS) entry which is preliminary data.</text>
</comment>
<evidence type="ECO:0000313" key="2">
    <source>
        <dbReference type="EMBL" id="KXH44859.1"/>
    </source>
</evidence>
<dbReference type="AlphaFoldDB" id="A0A135T9S6"/>
<protein>
    <submittedName>
        <fullName evidence="2">Uncharacterized protein</fullName>
    </submittedName>
</protein>
<feature type="compositionally biased region" description="Low complexity" evidence="1">
    <location>
        <begin position="91"/>
        <end position="105"/>
    </location>
</feature>
<dbReference type="EMBL" id="JEMN01001192">
    <property type="protein sequence ID" value="KXH44859.1"/>
    <property type="molecule type" value="Genomic_DNA"/>
</dbReference>
<dbReference type="Proteomes" id="UP000070054">
    <property type="component" value="Unassembled WGS sequence"/>
</dbReference>
<evidence type="ECO:0000256" key="1">
    <source>
        <dbReference type="SAM" id="MobiDB-lite"/>
    </source>
</evidence>